<dbReference type="InterPro" id="IPR000504">
    <property type="entry name" value="RRM_dom"/>
</dbReference>
<sequence length="258" mass="30069">MNRSALKTLWMSNLDAAWDIRFIKFVFKKSGIPPISVRCLEWSRRENSRFCFVEFETETDARKALMELNGTIIPYTDMKRFRLNFINTPGETAIYVSNLHPQLVCSDLYKVFSHLESCRGAQVIKNSVGASKAAGIVRILDPMDVRRALDMKNTIVMNKPMNVKLAKYNDRNENREKPVNPSQPPQPQSPFYEDEFFKRETNQDVQLCNSFYVARSNDWFDDLEGSRWSSILTQEKVSSREFNKNLIYSRWSFSESSI</sequence>
<evidence type="ECO:0000259" key="4">
    <source>
        <dbReference type="PROSITE" id="PS50102"/>
    </source>
</evidence>
<dbReference type="SUPFAM" id="SSF54928">
    <property type="entry name" value="RNA-binding domain, RBD"/>
    <property type="match status" value="2"/>
</dbReference>
<comment type="caution">
    <text evidence="5">The sequence shown here is derived from an EMBL/GenBank/DDBJ whole genome shotgun (WGS) entry which is preliminary data.</text>
</comment>
<evidence type="ECO:0000256" key="2">
    <source>
        <dbReference type="ARBA" id="ARBA00022884"/>
    </source>
</evidence>
<dbReference type="GO" id="GO:0006376">
    <property type="term" value="P:mRNA splice site recognition"/>
    <property type="evidence" value="ECO:0007669"/>
    <property type="project" value="TreeGrafter"/>
</dbReference>
<dbReference type="PROSITE" id="PS50102">
    <property type="entry name" value="RRM"/>
    <property type="match status" value="2"/>
</dbReference>
<evidence type="ECO:0000256" key="3">
    <source>
        <dbReference type="PROSITE-ProRule" id="PRU00176"/>
    </source>
</evidence>
<dbReference type="EMBL" id="CAJGYM010000037">
    <property type="protein sequence ID" value="CAD6193699.1"/>
    <property type="molecule type" value="Genomic_DNA"/>
</dbReference>
<keyword evidence="6" id="KW-1185">Reference proteome</keyword>
<protein>
    <recommendedName>
        <fullName evidence="4">RRM domain-containing protein</fullName>
    </recommendedName>
</protein>
<dbReference type="InterPro" id="IPR035979">
    <property type="entry name" value="RBD_domain_sf"/>
</dbReference>
<dbReference type="GO" id="GO:0005829">
    <property type="term" value="C:cytosol"/>
    <property type="evidence" value="ECO:0007669"/>
    <property type="project" value="TreeGrafter"/>
</dbReference>
<accession>A0A8S1HCZ6</accession>
<dbReference type="Pfam" id="PF00076">
    <property type="entry name" value="RRM_1"/>
    <property type="match status" value="2"/>
</dbReference>
<feature type="domain" description="RRM" evidence="4">
    <location>
        <begin position="92"/>
        <end position="168"/>
    </location>
</feature>
<dbReference type="GO" id="GO:0003729">
    <property type="term" value="F:mRNA binding"/>
    <property type="evidence" value="ECO:0007669"/>
    <property type="project" value="InterPro"/>
</dbReference>
<name>A0A8S1HCZ6_9PELO</name>
<gene>
    <name evidence="5" type="ORF">CAUJ_LOCUS9618</name>
</gene>
<dbReference type="OrthoDB" id="5773087at2759"/>
<keyword evidence="1" id="KW-0677">Repeat</keyword>
<dbReference type="AlphaFoldDB" id="A0A8S1HCZ6"/>
<dbReference type="InterPro" id="IPR050825">
    <property type="entry name" value="RBM42_RBP45_47-like"/>
</dbReference>
<dbReference type="PANTHER" id="PTHR47640">
    <property type="entry name" value="TRNA SELENOCYSTEINE 1-ASSOCIATED PROTEIN 1-RELATED-RELATED"/>
    <property type="match status" value="1"/>
</dbReference>
<dbReference type="SMART" id="SM00360">
    <property type="entry name" value="RRM"/>
    <property type="match status" value="2"/>
</dbReference>
<reference evidence="5" key="1">
    <citation type="submission" date="2020-10" db="EMBL/GenBank/DDBJ databases">
        <authorList>
            <person name="Kikuchi T."/>
        </authorList>
    </citation>
    <scope>NUCLEOTIDE SEQUENCE</scope>
    <source>
        <strain evidence="5">NKZ352</strain>
    </source>
</reference>
<evidence type="ECO:0000256" key="1">
    <source>
        <dbReference type="ARBA" id="ARBA00022737"/>
    </source>
</evidence>
<dbReference type="Proteomes" id="UP000835052">
    <property type="component" value="Unassembled WGS sequence"/>
</dbReference>
<dbReference type="Gene3D" id="3.30.70.330">
    <property type="match status" value="2"/>
</dbReference>
<dbReference type="PANTHER" id="PTHR47640:SF10">
    <property type="entry name" value="TRNA SELENOCYSTEINE 1-ASSOCIATED PROTEIN 1-RELATED"/>
    <property type="match status" value="1"/>
</dbReference>
<evidence type="ECO:0000313" key="6">
    <source>
        <dbReference type="Proteomes" id="UP000835052"/>
    </source>
</evidence>
<organism evidence="5 6">
    <name type="scientific">Caenorhabditis auriculariae</name>
    <dbReference type="NCBI Taxonomy" id="2777116"/>
    <lineage>
        <taxon>Eukaryota</taxon>
        <taxon>Metazoa</taxon>
        <taxon>Ecdysozoa</taxon>
        <taxon>Nematoda</taxon>
        <taxon>Chromadorea</taxon>
        <taxon>Rhabditida</taxon>
        <taxon>Rhabditina</taxon>
        <taxon>Rhabditomorpha</taxon>
        <taxon>Rhabditoidea</taxon>
        <taxon>Rhabditidae</taxon>
        <taxon>Peloderinae</taxon>
        <taxon>Caenorhabditis</taxon>
    </lineage>
</organism>
<evidence type="ECO:0000313" key="5">
    <source>
        <dbReference type="EMBL" id="CAD6193699.1"/>
    </source>
</evidence>
<proteinExistence type="predicted"/>
<dbReference type="InterPro" id="IPR012677">
    <property type="entry name" value="Nucleotide-bd_a/b_plait_sf"/>
</dbReference>
<feature type="domain" description="RRM" evidence="4">
    <location>
        <begin position="7"/>
        <end position="88"/>
    </location>
</feature>
<keyword evidence="2 3" id="KW-0694">RNA-binding</keyword>